<dbReference type="SMART" id="SM00100">
    <property type="entry name" value="cNMP"/>
    <property type="match status" value="1"/>
</dbReference>
<dbReference type="InterPro" id="IPR014710">
    <property type="entry name" value="RmlC-like_jellyroll"/>
</dbReference>
<feature type="region of interest" description="Disordered" evidence="1">
    <location>
        <begin position="65"/>
        <end position="183"/>
    </location>
</feature>
<accession>A0A8B8DM23</accession>
<dbReference type="PROSITE" id="PS50042">
    <property type="entry name" value="CNMP_BINDING_3"/>
    <property type="match status" value="1"/>
</dbReference>
<feature type="compositionally biased region" description="Polar residues" evidence="1">
    <location>
        <begin position="16"/>
        <end position="25"/>
    </location>
</feature>
<gene>
    <name evidence="4 5" type="primary">LOC111127244</name>
</gene>
<evidence type="ECO:0000313" key="5">
    <source>
        <dbReference type="RefSeq" id="XP_022328046.1"/>
    </source>
</evidence>
<feature type="compositionally biased region" description="Basic and acidic residues" evidence="1">
    <location>
        <begin position="103"/>
        <end position="117"/>
    </location>
</feature>
<sequence length="704" mass="79865">MSDPPETDLDYYSRPENYTGSNLQSLQKFTYAKQKQDKALSDQNKKAKKKKSGFDLFARYKHILKGYVSDEEEDDEGEDLEEEKDDASKKTKFEEIKEESEETDKNAEENRDQKKTEPGVLPSSAEKPPKFPGDMDRLSADITSPLPPGLEPTPSPRDGAVSTSPVPPKPRGQPDVSGGRSSVSLRFTKQQQIAKELQAKALREKFRKAIFWVKIALKFSSSASGSDPSEGMKTFMDISSEVESSSMKNSGLSFDPNYFKANKEINLSSEVKGILSLPSEQRTPEQVQTAMFGLQIMRSFAEYPLHMQEKLAKVAYFEVVPPKRIIIRQGHFAENFYFIVSGQAVVTLLLRDPKTGASFVKTATIMRRGMSFGELALLHHSRRTATVTSQGEVQLLTVGRADFFDIFMSGAGPDEIPEHIKFISTCDFMKDWPLEELLDHPEHCLLHFFKRNVVIVKDSTSSEWLYVVKSGYCQVMKQLKGVTPKIGWKAKPNQSKIELHTLETPLPGPKVDTWRRKRRKVKSADDKRFNQENEEPVTVPQTIPGPSTKKFSKAEYSRNPVTQKAHLSPIKMSKNYAMKKYEVPEKCRPPKPKDPPKDPTPNKPPPVFVQVGGLNPKEVFGLETIQFEDSIENPKTVVTLVSRGAECIMLNKEFFAKHANEKVKKLIRHQVRPYPDEDTFQDNLQIKEDWELFKRNLIVDLTSH</sequence>
<protein>
    <submittedName>
        <fullName evidence="4 5">Cyclic nucleotide-binding domain-containing protein 2-like</fullName>
    </submittedName>
</protein>
<dbReference type="AlphaFoldDB" id="A0A8B8DM23"/>
<keyword evidence="3" id="KW-1185">Reference proteome</keyword>
<evidence type="ECO:0000313" key="4">
    <source>
        <dbReference type="RefSeq" id="XP_022328045.1"/>
    </source>
</evidence>
<organism evidence="3 5">
    <name type="scientific">Crassostrea virginica</name>
    <name type="common">Eastern oyster</name>
    <dbReference type="NCBI Taxonomy" id="6565"/>
    <lineage>
        <taxon>Eukaryota</taxon>
        <taxon>Metazoa</taxon>
        <taxon>Spiralia</taxon>
        <taxon>Lophotrochozoa</taxon>
        <taxon>Mollusca</taxon>
        <taxon>Bivalvia</taxon>
        <taxon>Autobranchia</taxon>
        <taxon>Pteriomorphia</taxon>
        <taxon>Ostreida</taxon>
        <taxon>Ostreoidea</taxon>
        <taxon>Ostreidae</taxon>
        <taxon>Crassostrea</taxon>
    </lineage>
</organism>
<feature type="compositionally biased region" description="Basic and acidic residues" evidence="1">
    <location>
        <begin position="127"/>
        <end position="139"/>
    </location>
</feature>
<dbReference type="InterPro" id="IPR000595">
    <property type="entry name" value="cNMP-bd_dom"/>
</dbReference>
<dbReference type="KEGG" id="cvn:111127244"/>
<feature type="region of interest" description="Disordered" evidence="1">
    <location>
        <begin position="1"/>
        <end position="25"/>
    </location>
</feature>
<dbReference type="InterPro" id="IPR018490">
    <property type="entry name" value="cNMP-bd_dom_sf"/>
</dbReference>
<evidence type="ECO:0000259" key="2">
    <source>
        <dbReference type="PROSITE" id="PS50042"/>
    </source>
</evidence>
<dbReference type="Pfam" id="PF00027">
    <property type="entry name" value="cNMP_binding"/>
    <property type="match status" value="1"/>
</dbReference>
<evidence type="ECO:0000256" key="1">
    <source>
        <dbReference type="SAM" id="MobiDB-lite"/>
    </source>
</evidence>
<dbReference type="RefSeq" id="XP_022328045.1">
    <property type="nucleotide sequence ID" value="XM_022472337.1"/>
</dbReference>
<dbReference type="Proteomes" id="UP000694844">
    <property type="component" value="Chromosome 3"/>
</dbReference>
<dbReference type="OrthoDB" id="166212at2759"/>
<feature type="compositionally biased region" description="Basic and acidic residues" evidence="1">
    <location>
        <begin position="34"/>
        <end position="45"/>
    </location>
</feature>
<feature type="compositionally biased region" description="Pro residues" evidence="1">
    <location>
        <begin position="145"/>
        <end position="155"/>
    </location>
</feature>
<feature type="compositionally biased region" description="Basic and acidic residues" evidence="1">
    <location>
        <begin position="522"/>
        <end position="531"/>
    </location>
</feature>
<evidence type="ECO:0000313" key="3">
    <source>
        <dbReference type="Proteomes" id="UP000694844"/>
    </source>
</evidence>
<dbReference type="InterPro" id="IPR018488">
    <property type="entry name" value="cNMP-bd_CS"/>
</dbReference>
<dbReference type="SUPFAM" id="SSF51206">
    <property type="entry name" value="cAMP-binding domain-like"/>
    <property type="match status" value="2"/>
</dbReference>
<dbReference type="PANTHER" id="PTHR23011">
    <property type="entry name" value="CYCLIC NUCLEOTIDE-BINDING DOMAIN CONTAINING PROTEIN"/>
    <property type="match status" value="1"/>
</dbReference>
<name>A0A8B8DM23_CRAVI</name>
<feature type="region of interest" description="Disordered" evidence="1">
    <location>
        <begin position="583"/>
        <end position="605"/>
    </location>
</feature>
<proteinExistence type="predicted"/>
<feature type="region of interest" description="Disordered" evidence="1">
    <location>
        <begin position="32"/>
        <end position="51"/>
    </location>
</feature>
<dbReference type="CDD" id="cd00038">
    <property type="entry name" value="CAP_ED"/>
    <property type="match status" value="1"/>
</dbReference>
<feature type="region of interest" description="Disordered" evidence="1">
    <location>
        <begin position="508"/>
        <end position="565"/>
    </location>
</feature>
<reference evidence="4 5" key="1">
    <citation type="submission" date="2025-04" db="UniProtKB">
        <authorList>
            <consortium name="RefSeq"/>
        </authorList>
    </citation>
    <scope>IDENTIFICATION</scope>
    <source>
        <tissue evidence="4 5">Whole sample</tissue>
    </source>
</reference>
<feature type="compositionally biased region" description="Basic and acidic residues" evidence="1">
    <location>
        <begin position="86"/>
        <end position="95"/>
    </location>
</feature>
<dbReference type="PROSITE" id="PS00889">
    <property type="entry name" value="CNMP_BINDING_2"/>
    <property type="match status" value="1"/>
</dbReference>
<feature type="domain" description="Cyclic nucleotide-binding" evidence="2">
    <location>
        <begin position="299"/>
        <end position="408"/>
    </location>
</feature>
<dbReference type="PANTHER" id="PTHR23011:SF28">
    <property type="entry name" value="CYCLIC NUCLEOTIDE-BINDING DOMAIN CONTAINING PROTEIN"/>
    <property type="match status" value="1"/>
</dbReference>
<feature type="compositionally biased region" description="Acidic residues" evidence="1">
    <location>
        <begin position="69"/>
        <end position="85"/>
    </location>
</feature>
<feature type="compositionally biased region" description="Basic and acidic residues" evidence="1">
    <location>
        <begin position="583"/>
        <end position="597"/>
    </location>
</feature>
<dbReference type="GeneID" id="111127244"/>
<dbReference type="Gene3D" id="2.60.120.10">
    <property type="entry name" value="Jelly Rolls"/>
    <property type="match status" value="2"/>
</dbReference>
<dbReference type="RefSeq" id="XP_022328046.1">
    <property type="nucleotide sequence ID" value="XM_022472338.1"/>
</dbReference>